<dbReference type="SMART" id="SM00339">
    <property type="entry name" value="FH"/>
    <property type="match status" value="1"/>
</dbReference>
<feature type="compositionally biased region" description="Basic and acidic residues" evidence="5">
    <location>
        <begin position="60"/>
        <end position="73"/>
    </location>
</feature>
<feature type="region of interest" description="Disordered" evidence="5">
    <location>
        <begin position="42"/>
        <end position="101"/>
    </location>
</feature>
<dbReference type="InParanoid" id="A0A482WGM2"/>
<gene>
    <name evidence="7" type="ORF">LSTR_LSTR011055</name>
</gene>
<reference evidence="7 8" key="1">
    <citation type="journal article" date="2017" name="Gigascience">
        <title>Genome sequence of the small brown planthopper, Laodelphax striatellus.</title>
        <authorList>
            <person name="Zhu J."/>
            <person name="Jiang F."/>
            <person name="Wang X."/>
            <person name="Yang P."/>
            <person name="Bao Y."/>
            <person name="Zhao W."/>
            <person name="Wang W."/>
            <person name="Lu H."/>
            <person name="Wang Q."/>
            <person name="Cui N."/>
            <person name="Li J."/>
            <person name="Chen X."/>
            <person name="Luo L."/>
            <person name="Yu J."/>
            <person name="Kang L."/>
            <person name="Cui F."/>
        </authorList>
    </citation>
    <scope>NUCLEOTIDE SEQUENCE [LARGE SCALE GENOMIC DNA]</scope>
    <source>
        <strain evidence="7">Lst14</strain>
    </source>
</reference>
<feature type="compositionally biased region" description="Polar residues" evidence="5">
    <location>
        <begin position="74"/>
        <end position="88"/>
    </location>
</feature>
<accession>A0A482WGM2</accession>
<sequence>MIKTQQLYNGAVQGRESSQYHGVLHQSINIQQHLTHLHLHASLPSLPGTSSNPAPNNYERPQHDLNGKLHDLNLNEQPTSSSQLTKNGSPRKPATRRPEKPRYSYIALITMAIQSSETKQMRLSEIYHYLQQRFEFFRGPYTGWKNSVRHNLSLNDCFVKVDKSVSRPSKGHFWRLRHDCNILENGSFQRRRRGSCRKKQPAHPQPPAGKCPLPMQLFPCGPAPTPDPSAADRITASPMIMDYQHPHHHHHHHQQQSAALYQHLPGASGGYQVFQNPYEQLHQYSTAAYPDTWMQLSLQWSTGDNFDCLAAYNNSPHLNHNTPPPDTIDNGFRERKPFAPLTPSPPPLTPAFAVTTTYGRGQINPSLQPYEMIKGYKEYH</sequence>
<evidence type="ECO:0000256" key="1">
    <source>
        <dbReference type="ARBA" id="ARBA00004123"/>
    </source>
</evidence>
<evidence type="ECO:0000313" key="7">
    <source>
        <dbReference type="EMBL" id="RZF32608.1"/>
    </source>
</evidence>
<dbReference type="PANTHER" id="PTHR46262">
    <property type="entry name" value="FORKHEAD BOX PROTEIN BINIOU"/>
    <property type="match status" value="1"/>
</dbReference>
<evidence type="ECO:0000256" key="2">
    <source>
        <dbReference type="ARBA" id="ARBA00023125"/>
    </source>
</evidence>
<evidence type="ECO:0000256" key="3">
    <source>
        <dbReference type="ARBA" id="ARBA00023242"/>
    </source>
</evidence>
<name>A0A482WGM2_LAOST</name>
<dbReference type="SUPFAM" id="SSF46785">
    <property type="entry name" value="Winged helix' DNA-binding domain"/>
    <property type="match status" value="1"/>
</dbReference>
<dbReference type="InterPro" id="IPR036388">
    <property type="entry name" value="WH-like_DNA-bd_sf"/>
</dbReference>
<dbReference type="FunFam" id="1.10.10.10:FF:000071">
    <property type="entry name" value="Forkhead box F1"/>
    <property type="match status" value="1"/>
</dbReference>
<dbReference type="GO" id="GO:0009887">
    <property type="term" value="P:animal organ morphogenesis"/>
    <property type="evidence" value="ECO:0007669"/>
    <property type="project" value="TreeGrafter"/>
</dbReference>
<dbReference type="PROSITE" id="PS50039">
    <property type="entry name" value="FORK_HEAD_3"/>
    <property type="match status" value="1"/>
</dbReference>
<keyword evidence="3 4" id="KW-0539">Nucleus</keyword>
<dbReference type="Proteomes" id="UP000291343">
    <property type="component" value="Unassembled WGS sequence"/>
</dbReference>
<dbReference type="InterPro" id="IPR001766">
    <property type="entry name" value="Fork_head_dom"/>
</dbReference>
<keyword evidence="8" id="KW-1185">Reference proteome</keyword>
<feature type="region of interest" description="Disordered" evidence="5">
    <location>
        <begin position="189"/>
        <end position="211"/>
    </location>
</feature>
<feature type="domain" description="Fork-head" evidence="6">
    <location>
        <begin position="100"/>
        <end position="193"/>
    </location>
</feature>
<dbReference type="GO" id="GO:0001710">
    <property type="term" value="P:mesodermal cell fate commitment"/>
    <property type="evidence" value="ECO:0007669"/>
    <property type="project" value="UniProtKB-ARBA"/>
</dbReference>
<comment type="caution">
    <text evidence="7">The sequence shown here is derived from an EMBL/GenBank/DDBJ whole genome shotgun (WGS) entry which is preliminary data.</text>
</comment>
<dbReference type="GO" id="GO:0005634">
    <property type="term" value="C:nucleus"/>
    <property type="evidence" value="ECO:0007669"/>
    <property type="project" value="UniProtKB-SubCell"/>
</dbReference>
<dbReference type="SMR" id="A0A482WGM2"/>
<dbReference type="InterPro" id="IPR030456">
    <property type="entry name" value="TF_fork_head_CS_2"/>
</dbReference>
<dbReference type="Gene3D" id="1.10.10.10">
    <property type="entry name" value="Winged helix-like DNA-binding domain superfamily/Winged helix DNA-binding domain"/>
    <property type="match status" value="1"/>
</dbReference>
<dbReference type="EMBL" id="QKKF02036444">
    <property type="protein sequence ID" value="RZF32608.1"/>
    <property type="molecule type" value="Genomic_DNA"/>
</dbReference>
<dbReference type="GO" id="GO:0000978">
    <property type="term" value="F:RNA polymerase II cis-regulatory region sequence-specific DNA binding"/>
    <property type="evidence" value="ECO:0007669"/>
    <property type="project" value="TreeGrafter"/>
</dbReference>
<feature type="compositionally biased region" description="Basic residues" evidence="5">
    <location>
        <begin position="189"/>
        <end position="201"/>
    </location>
</feature>
<feature type="DNA-binding region" description="Fork-head" evidence="4">
    <location>
        <begin position="100"/>
        <end position="193"/>
    </location>
</feature>
<dbReference type="PROSITE" id="PS00658">
    <property type="entry name" value="FORK_HEAD_2"/>
    <property type="match status" value="1"/>
</dbReference>
<dbReference type="GO" id="GO:0000981">
    <property type="term" value="F:DNA-binding transcription factor activity, RNA polymerase II-specific"/>
    <property type="evidence" value="ECO:0007669"/>
    <property type="project" value="TreeGrafter"/>
</dbReference>
<evidence type="ECO:0000259" key="6">
    <source>
        <dbReference type="PROSITE" id="PS50039"/>
    </source>
</evidence>
<dbReference type="OrthoDB" id="5954824at2759"/>
<dbReference type="PANTHER" id="PTHR46262:SF2">
    <property type="entry name" value="FORKHEAD BOX PROTEIN BINIOU"/>
    <property type="match status" value="1"/>
</dbReference>
<dbReference type="InterPro" id="IPR051770">
    <property type="entry name" value="Forkhead_box_regulator"/>
</dbReference>
<dbReference type="PRINTS" id="PR00053">
    <property type="entry name" value="FORKHEAD"/>
</dbReference>
<keyword evidence="2 4" id="KW-0238">DNA-binding</keyword>
<evidence type="ECO:0000256" key="5">
    <source>
        <dbReference type="SAM" id="MobiDB-lite"/>
    </source>
</evidence>
<dbReference type="STRING" id="195883.A0A482WGM2"/>
<organism evidence="7 8">
    <name type="scientific">Laodelphax striatellus</name>
    <name type="common">Small brown planthopper</name>
    <name type="synonym">Delphax striatella</name>
    <dbReference type="NCBI Taxonomy" id="195883"/>
    <lineage>
        <taxon>Eukaryota</taxon>
        <taxon>Metazoa</taxon>
        <taxon>Ecdysozoa</taxon>
        <taxon>Arthropoda</taxon>
        <taxon>Hexapoda</taxon>
        <taxon>Insecta</taxon>
        <taxon>Pterygota</taxon>
        <taxon>Neoptera</taxon>
        <taxon>Paraneoptera</taxon>
        <taxon>Hemiptera</taxon>
        <taxon>Auchenorrhyncha</taxon>
        <taxon>Fulgoroidea</taxon>
        <taxon>Delphacidae</taxon>
        <taxon>Criomorphinae</taxon>
        <taxon>Laodelphax</taxon>
    </lineage>
</organism>
<dbReference type="AlphaFoldDB" id="A0A482WGM2"/>
<protein>
    <recommendedName>
        <fullName evidence="6">Fork-head domain-containing protein</fullName>
    </recommendedName>
</protein>
<comment type="subcellular location">
    <subcellularLocation>
        <location evidence="1 4">Nucleus</location>
    </subcellularLocation>
</comment>
<evidence type="ECO:0000256" key="4">
    <source>
        <dbReference type="PROSITE-ProRule" id="PRU00089"/>
    </source>
</evidence>
<dbReference type="InterPro" id="IPR036390">
    <property type="entry name" value="WH_DNA-bd_sf"/>
</dbReference>
<proteinExistence type="predicted"/>
<evidence type="ECO:0000313" key="8">
    <source>
        <dbReference type="Proteomes" id="UP000291343"/>
    </source>
</evidence>
<dbReference type="Pfam" id="PF00250">
    <property type="entry name" value="Forkhead"/>
    <property type="match status" value="1"/>
</dbReference>